<protein>
    <submittedName>
        <fullName evidence="2">Cupin-like domain containing protein</fullName>
    </submittedName>
</protein>
<dbReference type="Pfam" id="PF13621">
    <property type="entry name" value="Cupin_8"/>
    <property type="match status" value="1"/>
</dbReference>
<dbReference type="SUPFAM" id="SSF51197">
    <property type="entry name" value="Clavaminate synthase-like"/>
    <property type="match status" value="1"/>
</dbReference>
<evidence type="ECO:0000313" key="3">
    <source>
        <dbReference type="Proteomes" id="UP001063166"/>
    </source>
</evidence>
<dbReference type="InterPro" id="IPR003347">
    <property type="entry name" value="JmjC_dom"/>
</dbReference>
<comment type="caution">
    <text evidence="2">The sequence shown here is derived from an EMBL/GenBank/DDBJ whole genome shotgun (WGS) entry which is preliminary data.</text>
</comment>
<name>A0A9P3UJ48_LYOSH</name>
<dbReference type="EMBL" id="BRPK01000002">
    <property type="protein sequence ID" value="GLB35067.1"/>
    <property type="molecule type" value="Genomic_DNA"/>
</dbReference>
<dbReference type="Gene3D" id="2.60.120.650">
    <property type="entry name" value="Cupin"/>
    <property type="match status" value="1"/>
</dbReference>
<dbReference type="PANTHER" id="PTHR12461">
    <property type="entry name" value="HYPOXIA-INDUCIBLE FACTOR 1 ALPHA INHIBITOR-RELATED"/>
    <property type="match status" value="1"/>
</dbReference>
<dbReference type="PROSITE" id="PS51184">
    <property type="entry name" value="JMJC"/>
    <property type="match status" value="1"/>
</dbReference>
<dbReference type="AlphaFoldDB" id="A0A9P3UJ48"/>
<accession>A0A9P3UJ48</accession>
<dbReference type="Proteomes" id="UP001063166">
    <property type="component" value="Unassembled WGS sequence"/>
</dbReference>
<gene>
    <name evidence="2" type="ORF">LshimejAT787_0206320</name>
</gene>
<proteinExistence type="predicted"/>
<evidence type="ECO:0000313" key="2">
    <source>
        <dbReference type="EMBL" id="GLB35067.1"/>
    </source>
</evidence>
<sequence>MVWHLSYIRLLTEELSDLTNPLTAVLLRCDQVVCDDLRSSARNIVAGTDIQSSCAKLESVINTARKSMASLLAGHLLAGWIRLFADASILGALADIAPHRATQAIARFVSVTRSSRPQSAYLRSVSGPGRVVPVEVGEDYRDHDWTQKLMDWDEFLGSLDLADQPPPPKRAKTTYLAQHNLLIQFPSLRADIIIPDYVYACMDPPGSAGYRPPGNEEQLLINMWLGPQGTVSPAHTDPYYNLFVQVVGRKTVWLAPPNMTSFMYPYSSTDAFHNAAANSEEPSMSNTSRVDVFSVETDEFPEFWNTVVPEAKMAILEPGDLLYIPPGWWHAMRSEETSFSVSLWF</sequence>
<dbReference type="PANTHER" id="PTHR12461:SF94">
    <property type="entry name" value="JMJC DOMAIN-CONTAINING PROTEIN"/>
    <property type="match status" value="1"/>
</dbReference>
<dbReference type="OrthoDB" id="47172at2759"/>
<dbReference type="SMART" id="SM00558">
    <property type="entry name" value="JmjC"/>
    <property type="match status" value="1"/>
</dbReference>
<reference evidence="2" key="1">
    <citation type="submission" date="2022-07" db="EMBL/GenBank/DDBJ databases">
        <title>The genome of Lyophyllum shimeji provides insight into the initial evolution of ectomycorrhizal fungal genome.</title>
        <authorList>
            <person name="Kobayashi Y."/>
            <person name="Shibata T."/>
            <person name="Hirakawa H."/>
            <person name="Shigenobu S."/>
            <person name="Nishiyama T."/>
            <person name="Yamada A."/>
            <person name="Hasebe M."/>
            <person name="Kawaguchi M."/>
        </authorList>
    </citation>
    <scope>NUCLEOTIDE SEQUENCE</scope>
    <source>
        <strain evidence="2">AT787</strain>
    </source>
</reference>
<dbReference type="CDD" id="cd02208">
    <property type="entry name" value="cupin_RmlC-like"/>
    <property type="match status" value="1"/>
</dbReference>
<organism evidence="2 3">
    <name type="scientific">Lyophyllum shimeji</name>
    <name type="common">Hon-shimeji</name>
    <name type="synonym">Tricholoma shimeji</name>
    <dbReference type="NCBI Taxonomy" id="47721"/>
    <lineage>
        <taxon>Eukaryota</taxon>
        <taxon>Fungi</taxon>
        <taxon>Dikarya</taxon>
        <taxon>Basidiomycota</taxon>
        <taxon>Agaricomycotina</taxon>
        <taxon>Agaricomycetes</taxon>
        <taxon>Agaricomycetidae</taxon>
        <taxon>Agaricales</taxon>
        <taxon>Tricholomatineae</taxon>
        <taxon>Lyophyllaceae</taxon>
        <taxon>Lyophyllum</taxon>
    </lineage>
</organism>
<dbReference type="InterPro" id="IPR041667">
    <property type="entry name" value="Cupin_8"/>
</dbReference>
<keyword evidence="3" id="KW-1185">Reference proteome</keyword>
<evidence type="ECO:0000259" key="1">
    <source>
        <dbReference type="PROSITE" id="PS51184"/>
    </source>
</evidence>
<feature type="domain" description="JmjC" evidence="1">
    <location>
        <begin position="174"/>
        <end position="345"/>
    </location>
</feature>